<dbReference type="AlphaFoldDB" id="A0A8J7AW78"/>
<name>A0A8J7AW78_9CYAN</name>
<gene>
    <name evidence="2" type="ORF">IQ249_01155</name>
</gene>
<organism evidence="2 3">
    <name type="scientific">Lusitaniella coriacea LEGE 07157</name>
    <dbReference type="NCBI Taxonomy" id="945747"/>
    <lineage>
        <taxon>Bacteria</taxon>
        <taxon>Bacillati</taxon>
        <taxon>Cyanobacteriota</taxon>
        <taxon>Cyanophyceae</taxon>
        <taxon>Spirulinales</taxon>
        <taxon>Lusitaniellaceae</taxon>
        <taxon>Lusitaniella</taxon>
    </lineage>
</organism>
<sequence length="84" mass="9336">MSLRLSHATPTFTAECQLHWQPTIGLGILAFMGSQRGITGNIFITQHLGELKNYSHENDLPNGSDGRLSGVKPEPKNRSGRYRE</sequence>
<evidence type="ECO:0000256" key="1">
    <source>
        <dbReference type="SAM" id="MobiDB-lite"/>
    </source>
</evidence>
<accession>A0A8J7AW78</accession>
<keyword evidence="3" id="KW-1185">Reference proteome</keyword>
<evidence type="ECO:0000313" key="2">
    <source>
        <dbReference type="EMBL" id="MBE9114492.1"/>
    </source>
</evidence>
<reference evidence="2" key="1">
    <citation type="submission" date="2020-10" db="EMBL/GenBank/DDBJ databases">
        <authorList>
            <person name="Castelo-Branco R."/>
            <person name="Eusebio N."/>
            <person name="Adriana R."/>
            <person name="Vieira A."/>
            <person name="Brugerolle De Fraissinette N."/>
            <person name="Rezende De Castro R."/>
            <person name="Schneider M.P."/>
            <person name="Vasconcelos V."/>
            <person name="Leao P.N."/>
        </authorList>
    </citation>
    <scope>NUCLEOTIDE SEQUENCE</scope>
    <source>
        <strain evidence="2">LEGE 07157</strain>
    </source>
</reference>
<dbReference type="Proteomes" id="UP000654482">
    <property type="component" value="Unassembled WGS sequence"/>
</dbReference>
<evidence type="ECO:0000313" key="3">
    <source>
        <dbReference type="Proteomes" id="UP000654482"/>
    </source>
</evidence>
<comment type="caution">
    <text evidence="2">The sequence shown here is derived from an EMBL/GenBank/DDBJ whole genome shotgun (WGS) entry which is preliminary data.</text>
</comment>
<protein>
    <submittedName>
        <fullName evidence="2">Uncharacterized protein</fullName>
    </submittedName>
</protein>
<dbReference type="EMBL" id="JADEWZ010000001">
    <property type="protein sequence ID" value="MBE9114492.1"/>
    <property type="molecule type" value="Genomic_DNA"/>
</dbReference>
<feature type="region of interest" description="Disordered" evidence="1">
    <location>
        <begin position="54"/>
        <end position="84"/>
    </location>
</feature>
<feature type="compositionally biased region" description="Basic and acidic residues" evidence="1">
    <location>
        <begin position="73"/>
        <end position="84"/>
    </location>
</feature>
<dbReference type="RefSeq" id="WP_194027563.1">
    <property type="nucleotide sequence ID" value="NZ_JADEWZ010000001.1"/>
</dbReference>
<proteinExistence type="predicted"/>